<comment type="similarity">
    <text evidence="7">Belongs to the binding-protein-dependent transport system permease family.</text>
</comment>
<dbReference type="GO" id="GO:0005886">
    <property type="term" value="C:plasma membrane"/>
    <property type="evidence" value="ECO:0007669"/>
    <property type="project" value="UniProtKB-SubCell"/>
</dbReference>
<keyword evidence="6 7" id="KW-0472">Membrane</keyword>
<evidence type="ECO:0000256" key="6">
    <source>
        <dbReference type="ARBA" id="ARBA00023136"/>
    </source>
</evidence>
<evidence type="ECO:0000256" key="7">
    <source>
        <dbReference type="RuleBase" id="RU363032"/>
    </source>
</evidence>
<dbReference type="Pfam" id="PF00528">
    <property type="entry name" value="BPD_transp_1"/>
    <property type="match status" value="1"/>
</dbReference>
<feature type="domain" description="ABC transmembrane type-1" evidence="8">
    <location>
        <begin position="73"/>
        <end position="273"/>
    </location>
</feature>
<comment type="caution">
    <text evidence="9">The sequence shown here is derived from an EMBL/GenBank/DDBJ whole genome shotgun (WGS) entry which is preliminary data.</text>
</comment>
<evidence type="ECO:0000256" key="4">
    <source>
        <dbReference type="ARBA" id="ARBA00022692"/>
    </source>
</evidence>
<feature type="transmembrane region" description="Helical" evidence="7">
    <location>
        <begin position="109"/>
        <end position="127"/>
    </location>
</feature>
<name>A0A917E0F0_9BACL</name>
<dbReference type="EMBL" id="BMHP01000003">
    <property type="protein sequence ID" value="GGD85085.1"/>
    <property type="molecule type" value="Genomic_DNA"/>
</dbReference>
<dbReference type="PANTHER" id="PTHR43744:SF9">
    <property type="entry name" value="POLYGALACTURONAN_RHAMNOGALACTURONAN TRANSPORT SYSTEM PERMEASE PROTEIN YTCP"/>
    <property type="match status" value="1"/>
</dbReference>
<keyword evidence="3" id="KW-1003">Cell membrane</keyword>
<evidence type="ECO:0000256" key="3">
    <source>
        <dbReference type="ARBA" id="ARBA00022475"/>
    </source>
</evidence>
<reference evidence="9" key="1">
    <citation type="journal article" date="2014" name="Int. J. Syst. Evol. Microbiol.">
        <title>Complete genome sequence of Corynebacterium casei LMG S-19264T (=DSM 44701T), isolated from a smear-ripened cheese.</title>
        <authorList>
            <consortium name="US DOE Joint Genome Institute (JGI-PGF)"/>
            <person name="Walter F."/>
            <person name="Albersmeier A."/>
            <person name="Kalinowski J."/>
            <person name="Ruckert C."/>
        </authorList>
    </citation>
    <scope>NUCLEOTIDE SEQUENCE</scope>
    <source>
        <strain evidence="9">CGMCC 1.15178</strain>
    </source>
</reference>
<keyword evidence="5 7" id="KW-1133">Transmembrane helix</keyword>
<dbReference type="GO" id="GO:0055085">
    <property type="term" value="P:transmembrane transport"/>
    <property type="evidence" value="ECO:0007669"/>
    <property type="project" value="InterPro"/>
</dbReference>
<keyword evidence="2 7" id="KW-0813">Transport</keyword>
<feature type="transmembrane region" description="Helical" evidence="7">
    <location>
        <begin position="139"/>
        <end position="160"/>
    </location>
</feature>
<feature type="transmembrane region" description="Helical" evidence="7">
    <location>
        <begin position="257"/>
        <end position="276"/>
    </location>
</feature>
<dbReference type="RefSeq" id="WP_188995929.1">
    <property type="nucleotide sequence ID" value="NZ_BMHP01000003.1"/>
</dbReference>
<dbReference type="PROSITE" id="PS50928">
    <property type="entry name" value="ABC_TM1"/>
    <property type="match status" value="1"/>
</dbReference>
<feature type="transmembrane region" description="Helical" evidence="7">
    <location>
        <begin position="12"/>
        <end position="34"/>
    </location>
</feature>
<evidence type="ECO:0000259" key="8">
    <source>
        <dbReference type="PROSITE" id="PS50928"/>
    </source>
</evidence>
<keyword evidence="10" id="KW-1185">Reference proteome</keyword>
<dbReference type="Proteomes" id="UP000612456">
    <property type="component" value="Unassembled WGS sequence"/>
</dbReference>
<organism evidence="9 10">
    <name type="scientific">Paenibacillus nasutitermitis</name>
    <dbReference type="NCBI Taxonomy" id="1652958"/>
    <lineage>
        <taxon>Bacteria</taxon>
        <taxon>Bacillati</taxon>
        <taxon>Bacillota</taxon>
        <taxon>Bacilli</taxon>
        <taxon>Bacillales</taxon>
        <taxon>Paenibacillaceae</taxon>
        <taxon>Paenibacillus</taxon>
    </lineage>
</organism>
<keyword evidence="4 7" id="KW-0812">Transmembrane</keyword>
<evidence type="ECO:0000313" key="10">
    <source>
        <dbReference type="Proteomes" id="UP000612456"/>
    </source>
</evidence>
<gene>
    <name evidence="9" type="primary">ytcP</name>
    <name evidence="9" type="ORF">GCM10010911_49350</name>
</gene>
<dbReference type="SUPFAM" id="SSF161098">
    <property type="entry name" value="MetI-like"/>
    <property type="match status" value="1"/>
</dbReference>
<dbReference type="CDD" id="cd06261">
    <property type="entry name" value="TM_PBP2"/>
    <property type="match status" value="1"/>
</dbReference>
<proteinExistence type="inferred from homology"/>
<dbReference type="AlphaFoldDB" id="A0A917E0F0"/>
<dbReference type="Gene3D" id="1.10.3720.10">
    <property type="entry name" value="MetI-like"/>
    <property type="match status" value="1"/>
</dbReference>
<dbReference type="InterPro" id="IPR035906">
    <property type="entry name" value="MetI-like_sf"/>
</dbReference>
<dbReference type="PANTHER" id="PTHR43744">
    <property type="entry name" value="ABC TRANSPORTER PERMEASE PROTEIN MG189-RELATED-RELATED"/>
    <property type="match status" value="1"/>
</dbReference>
<evidence type="ECO:0000256" key="2">
    <source>
        <dbReference type="ARBA" id="ARBA00022448"/>
    </source>
</evidence>
<dbReference type="InterPro" id="IPR000515">
    <property type="entry name" value="MetI-like"/>
</dbReference>
<sequence>MLLTTSEKWFNKLIIVFMLIIGVAMLLPFVNVIAKSFSSNAMVMAGEVGFFPREFNVHAYREVFRNPLFLTSMQVTVFVTVAGTFCTLFTVVTTGYALSRKRLLARRAVMLYFLITMFFHAGIIPNFLNIRNLGLYDTIWALILPGMMSVYYMILVKSFFEQLPSELEESASIDGSNDIQTLAYVYLPISKPILATIGLFAAVHYWNTFTPGVMFIQTPTLYPLQVLVQMIISTQTSMDMQNMAELDLQGTLGTETLKMAVIVVSTLPIVIVYPFLQKHFVKGITLGAVKA</sequence>
<feature type="transmembrane region" description="Helical" evidence="7">
    <location>
        <begin position="75"/>
        <end position="97"/>
    </location>
</feature>
<evidence type="ECO:0000256" key="5">
    <source>
        <dbReference type="ARBA" id="ARBA00022989"/>
    </source>
</evidence>
<protein>
    <submittedName>
        <fullName evidence="9">ABC transporter permease protein YtcP</fullName>
    </submittedName>
</protein>
<comment type="subcellular location">
    <subcellularLocation>
        <location evidence="1 7">Cell membrane</location>
        <topology evidence="1 7">Multi-pass membrane protein</topology>
    </subcellularLocation>
</comment>
<feature type="transmembrane region" description="Helical" evidence="7">
    <location>
        <begin position="181"/>
        <end position="206"/>
    </location>
</feature>
<evidence type="ECO:0000313" key="9">
    <source>
        <dbReference type="EMBL" id="GGD85085.1"/>
    </source>
</evidence>
<evidence type="ECO:0000256" key="1">
    <source>
        <dbReference type="ARBA" id="ARBA00004651"/>
    </source>
</evidence>
<reference evidence="9" key="2">
    <citation type="submission" date="2020-09" db="EMBL/GenBank/DDBJ databases">
        <authorList>
            <person name="Sun Q."/>
            <person name="Zhou Y."/>
        </authorList>
    </citation>
    <scope>NUCLEOTIDE SEQUENCE</scope>
    <source>
        <strain evidence="9">CGMCC 1.15178</strain>
    </source>
</reference>
<accession>A0A917E0F0</accession>